<dbReference type="InterPro" id="IPR016187">
    <property type="entry name" value="CTDL_fold"/>
</dbReference>
<evidence type="ECO:0000256" key="2">
    <source>
        <dbReference type="SAM" id="MobiDB-lite"/>
    </source>
</evidence>
<feature type="region of interest" description="Disordered" evidence="2">
    <location>
        <begin position="338"/>
        <end position="382"/>
    </location>
</feature>
<dbReference type="PANTHER" id="PTHR45784">
    <property type="entry name" value="C-TYPE LECTIN DOMAIN FAMILY 20 MEMBER A-RELATED"/>
    <property type="match status" value="1"/>
</dbReference>
<evidence type="ECO:0000313" key="5">
    <source>
        <dbReference type="Proteomes" id="UP000606274"/>
    </source>
</evidence>
<sequence>MTRERARGETFRSVSTQPKARALPSTGASAGRSSSFEGQDGKRSREPPGEPERSSALYLPFKTRVPSLRPYWSLARVPSTPHCLIHFVLSDPRKYYLIQQPKTWNDSQVYCRANHEDLAVIESVENVIRFQSDMKKQNFTSSAWIGLYSDVNNWRWSLGNEPVGSSKLWAAVWGQPNNAERNEFCVIIDNYGWLDATCALLLRFVCFDGLIHLVLSVPRKYYLIQQPKTWNDSQVYCRANHEDLAVIESDENVIRFQSDMQKQNFTSSAWIGLYSDNNWRWSLGNETVGSLKLWAAVWGQPNNGNGNEFCVGIDNYGWLDATCALLLRFVCFDGVPPQSNSPPATVPGAGRRPRWPRGRRGTGEGLEARSESPPGLASPPHRDRLTHVQLLFTWNPSPLRPSKLSFEYLLLPPRSAPAAAPPGPAPEASAPPQRPSYSSRLRFEGGGVSAGDGRVWARRSSAIHFQG</sequence>
<dbReference type="AlphaFoldDB" id="A0A8T0BCR2"/>
<accession>A0A8T0BCR2</accession>
<dbReference type="SMART" id="SM00034">
    <property type="entry name" value="CLECT"/>
    <property type="match status" value="2"/>
</dbReference>
<feature type="compositionally biased region" description="Basic residues" evidence="2">
    <location>
        <begin position="351"/>
        <end position="360"/>
    </location>
</feature>
<dbReference type="Gene3D" id="3.10.100.10">
    <property type="entry name" value="Mannose-Binding Protein A, subunit A"/>
    <property type="match status" value="2"/>
</dbReference>
<gene>
    <name evidence="4" type="ORF">HF521_020218</name>
</gene>
<dbReference type="Proteomes" id="UP000606274">
    <property type="component" value="Unassembled WGS sequence"/>
</dbReference>
<proteinExistence type="predicted"/>
<feature type="compositionally biased region" description="Basic and acidic residues" evidence="2">
    <location>
        <begin position="1"/>
        <end position="10"/>
    </location>
</feature>
<feature type="region of interest" description="Disordered" evidence="2">
    <location>
        <begin position="417"/>
        <end position="452"/>
    </location>
</feature>
<evidence type="ECO:0000256" key="1">
    <source>
        <dbReference type="ARBA" id="ARBA00023157"/>
    </source>
</evidence>
<keyword evidence="5" id="KW-1185">Reference proteome</keyword>
<dbReference type="SUPFAM" id="SSF56436">
    <property type="entry name" value="C-type lectin-like"/>
    <property type="match status" value="2"/>
</dbReference>
<feature type="compositionally biased region" description="Polar residues" evidence="2">
    <location>
        <begin position="26"/>
        <end position="37"/>
    </location>
</feature>
<reference evidence="4" key="1">
    <citation type="submission" date="2020-08" db="EMBL/GenBank/DDBJ databases">
        <title>Chromosome-level assembly of Southern catfish (Silurus meridionalis) provides insights into visual adaptation to the nocturnal and benthic lifestyles.</title>
        <authorList>
            <person name="Zhang Y."/>
            <person name="Wang D."/>
            <person name="Peng Z."/>
        </authorList>
    </citation>
    <scope>NUCLEOTIDE SEQUENCE</scope>
    <source>
        <strain evidence="4">SWU-2019-XX</strain>
        <tissue evidence="4">Muscle</tissue>
    </source>
</reference>
<evidence type="ECO:0000259" key="3">
    <source>
        <dbReference type="PROSITE" id="PS50041"/>
    </source>
</evidence>
<name>A0A8T0BCR2_SILME</name>
<feature type="compositionally biased region" description="Basic and acidic residues" evidence="2">
    <location>
        <begin position="39"/>
        <end position="53"/>
    </location>
</feature>
<dbReference type="PROSITE" id="PS00615">
    <property type="entry name" value="C_TYPE_LECTIN_1"/>
    <property type="match status" value="1"/>
</dbReference>
<dbReference type="InterPro" id="IPR001304">
    <property type="entry name" value="C-type_lectin-like"/>
</dbReference>
<dbReference type="InterPro" id="IPR016186">
    <property type="entry name" value="C-type_lectin-like/link_sf"/>
</dbReference>
<keyword evidence="1" id="KW-1015">Disulfide bond</keyword>
<dbReference type="EMBL" id="JABFDY010000007">
    <property type="protein sequence ID" value="KAF7704932.1"/>
    <property type="molecule type" value="Genomic_DNA"/>
</dbReference>
<organism evidence="4 5">
    <name type="scientific">Silurus meridionalis</name>
    <name type="common">Southern catfish</name>
    <name type="synonym">Silurus soldatovi meridionalis</name>
    <dbReference type="NCBI Taxonomy" id="175797"/>
    <lineage>
        <taxon>Eukaryota</taxon>
        <taxon>Metazoa</taxon>
        <taxon>Chordata</taxon>
        <taxon>Craniata</taxon>
        <taxon>Vertebrata</taxon>
        <taxon>Euteleostomi</taxon>
        <taxon>Actinopterygii</taxon>
        <taxon>Neopterygii</taxon>
        <taxon>Teleostei</taxon>
        <taxon>Ostariophysi</taxon>
        <taxon>Siluriformes</taxon>
        <taxon>Siluridae</taxon>
        <taxon>Silurus</taxon>
    </lineage>
</organism>
<evidence type="ECO:0000313" key="4">
    <source>
        <dbReference type="EMBL" id="KAF7704932.1"/>
    </source>
</evidence>
<feature type="domain" description="C-type lectin" evidence="3">
    <location>
        <begin position="221"/>
        <end position="332"/>
    </location>
</feature>
<feature type="domain" description="C-type lectin" evidence="3">
    <location>
        <begin position="95"/>
        <end position="207"/>
    </location>
</feature>
<dbReference type="PROSITE" id="PS50041">
    <property type="entry name" value="C_TYPE_LECTIN_2"/>
    <property type="match status" value="2"/>
</dbReference>
<feature type="region of interest" description="Disordered" evidence="2">
    <location>
        <begin position="1"/>
        <end position="56"/>
    </location>
</feature>
<dbReference type="InterPro" id="IPR018378">
    <property type="entry name" value="C-type_lectin_CS"/>
</dbReference>
<dbReference type="PANTHER" id="PTHR45784:SF3">
    <property type="entry name" value="C-TYPE LECTIN DOMAIN FAMILY 4 MEMBER K-LIKE-RELATED"/>
    <property type="match status" value="1"/>
</dbReference>
<comment type="caution">
    <text evidence="4">The sequence shown here is derived from an EMBL/GenBank/DDBJ whole genome shotgun (WGS) entry which is preliminary data.</text>
</comment>
<dbReference type="Pfam" id="PF00059">
    <property type="entry name" value="Lectin_C"/>
    <property type="match status" value="2"/>
</dbReference>
<protein>
    <recommendedName>
        <fullName evidence="3">C-type lectin domain-containing protein</fullName>
    </recommendedName>
</protein>